<evidence type="ECO:0000313" key="7">
    <source>
        <dbReference type="Proteomes" id="UP000034175"/>
    </source>
</evidence>
<dbReference type="Pfam" id="PF02934">
    <property type="entry name" value="GatB_N"/>
    <property type="match status" value="1"/>
</dbReference>
<name>A0A0G1NY66_9BACT</name>
<evidence type="ECO:0000259" key="5">
    <source>
        <dbReference type="Pfam" id="PF02934"/>
    </source>
</evidence>
<dbReference type="GO" id="GO:0006412">
    <property type="term" value="P:translation"/>
    <property type="evidence" value="ECO:0007669"/>
    <property type="project" value="UniProtKB-KW"/>
</dbReference>
<reference evidence="6 7" key="1">
    <citation type="journal article" date="2015" name="Nature">
        <title>rRNA introns, odd ribosomes, and small enigmatic genomes across a large radiation of phyla.</title>
        <authorList>
            <person name="Brown C.T."/>
            <person name="Hug L.A."/>
            <person name="Thomas B.C."/>
            <person name="Sharon I."/>
            <person name="Castelle C.J."/>
            <person name="Singh A."/>
            <person name="Wilkins M.J."/>
            <person name="Williams K.H."/>
            <person name="Banfield J.F."/>
        </authorList>
    </citation>
    <scope>NUCLEOTIDE SEQUENCE [LARGE SCALE GENOMIC DNA]</scope>
</reference>
<evidence type="ECO:0000256" key="2">
    <source>
        <dbReference type="ARBA" id="ARBA00022741"/>
    </source>
</evidence>
<evidence type="ECO:0000256" key="4">
    <source>
        <dbReference type="ARBA" id="ARBA00022917"/>
    </source>
</evidence>
<organism evidence="6 7">
    <name type="scientific">Candidatus Magasanikbacteria bacterium GW2011_GWA2_46_17</name>
    <dbReference type="NCBI Taxonomy" id="1619042"/>
    <lineage>
        <taxon>Bacteria</taxon>
        <taxon>Candidatus Magasanikiibacteriota</taxon>
    </lineage>
</organism>
<dbReference type="GO" id="GO:0016884">
    <property type="term" value="F:carbon-nitrogen ligase activity, with glutamine as amido-N-donor"/>
    <property type="evidence" value="ECO:0007669"/>
    <property type="project" value="InterPro"/>
</dbReference>
<dbReference type="GO" id="GO:0016740">
    <property type="term" value="F:transferase activity"/>
    <property type="evidence" value="ECO:0007669"/>
    <property type="project" value="UniProtKB-KW"/>
</dbReference>
<keyword evidence="4" id="KW-0648">Protein biosynthesis</keyword>
<dbReference type="InterPro" id="IPR006075">
    <property type="entry name" value="Asn/Gln-tRNA_Trfase_suB/E_cat"/>
</dbReference>
<dbReference type="SUPFAM" id="SSF55931">
    <property type="entry name" value="Glutamine synthetase/guanido kinase"/>
    <property type="match status" value="1"/>
</dbReference>
<comment type="caution">
    <text evidence="6">The sequence shown here is derived from an EMBL/GenBank/DDBJ whole genome shotgun (WGS) entry which is preliminary data.</text>
</comment>
<dbReference type="EMBL" id="LCMA01000029">
    <property type="protein sequence ID" value="KKU25436.1"/>
    <property type="molecule type" value="Genomic_DNA"/>
</dbReference>
<protein>
    <submittedName>
        <fullName evidence="6">Aspartyl/glutamyl-tRNA(Asn/Gln) amidotransferase subunit B</fullName>
    </submittedName>
</protein>
<dbReference type="PANTHER" id="PTHR11659">
    <property type="entry name" value="GLUTAMYL-TRNA GLN AMIDOTRANSFERASE SUBUNIT B MITOCHONDRIAL AND PROKARYOTIC PET112-RELATED"/>
    <property type="match status" value="1"/>
</dbReference>
<feature type="non-terminal residue" evidence="6">
    <location>
        <position position="98"/>
    </location>
</feature>
<accession>A0A0G1NY66</accession>
<evidence type="ECO:0000313" key="6">
    <source>
        <dbReference type="EMBL" id="KKU25436.1"/>
    </source>
</evidence>
<dbReference type="InterPro" id="IPR014746">
    <property type="entry name" value="Gln_synth/guanido_kin_cat_dom"/>
</dbReference>
<dbReference type="Proteomes" id="UP000034175">
    <property type="component" value="Unassembled WGS sequence"/>
</dbReference>
<feature type="domain" description="Aspartyl/Glutamyl-tRNA(Gln) amidotransferase subunit B/E catalytic" evidence="5">
    <location>
        <begin position="8"/>
        <end position="98"/>
    </location>
</feature>
<evidence type="ECO:0000256" key="3">
    <source>
        <dbReference type="ARBA" id="ARBA00022840"/>
    </source>
</evidence>
<keyword evidence="6" id="KW-0808">Transferase</keyword>
<dbReference type="GO" id="GO:0005524">
    <property type="term" value="F:ATP binding"/>
    <property type="evidence" value="ECO:0007669"/>
    <property type="project" value="UniProtKB-KW"/>
</dbReference>
<dbReference type="PATRIC" id="fig|1619042.3.peg.630"/>
<gene>
    <name evidence="6" type="ORF">UX39_C0029G0006</name>
</gene>
<sequence>MAVKYESVIGLEIHAELKTKTKMFCQCLNDPNERHPNINVCPVCLGHPGTLPVINREAVEKVIMTGLALHGEIPEFSQFDRKNYFYPDLPKGYQISQY</sequence>
<proteinExistence type="predicted"/>
<evidence type="ECO:0000256" key="1">
    <source>
        <dbReference type="ARBA" id="ARBA00022598"/>
    </source>
</evidence>
<keyword evidence="3" id="KW-0067">ATP-binding</keyword>
<keyword evidence="1" id="KW-0436">Ligase</keyword>
<keyword evidence="2" id="KW-0547">Nucleotide-binding</keyword>
<dbReference type="InterPro" id="IPR017959">
    <property type="entry name" value="Asn/Gln-tRNA_amidoTrfase_suB/E"/>
</dbReference>
<dbReference type="AlphaFoldDB" id="A0A0G1NY66"/>